<dbReference type="SMART" id="SM00248">
    <property type="entry name" value="ANK"/>
    <property type="match status" value="6"/>
</dbReference>
<reference evidence="3 4" key="1">
    <citation type="submission" date="2024-04" db="EMBL/GenBank/DDBJ databases">
        <title>Tritrichomonas musculus Genome.</title>
        <authorList>
            <person name="Alves-Ferreira E."/>
            <person name="Grigg M."/>
            <person name="Lorenzi H."/>
            <person name="Galac M."/>
        </authorList>
    </citation>
    <scope>NUCLEOTIDE SEQUENCE [LARGE SCALE GENOMIC DNA]</scope>
    <source>
        <strain evidence="3 4">EAF2021</strain>
    </source>
</reference>
<organism evidence="3 4">
    <name type="scientific">Tritrichomonas musculus</name>
    <dbReference type="NCBI Taxonomy" id="1915356"/>
    <lineage>
        <taxon>Eukaryota</taxon>
        <taxon>Metamonada</taxon>
        <taxon>Parabasalia</taxon>
        <taxon>Tritrichomonadida</taxon>
        <taxon>Tritrichomonadidae</taxon>
        <taxon>Tritrichomonas</taxon>
    </lineage>
</organism>
<evidence type="ECO:0000256" key="2">
    <source>
        <dbReference type="ARBA" id="ARBA00023043"/>
    </source>
</evidence>
<accession>A0ABR2HX71</accession>
<dbReference type="PANTHER" id="PTHR24198">
    <property type="entry name" value="ANKYRIN REPEAT AND PROTEIN KINASE DOMAIN-CONTAINING PROTEIN"/>
    <property type="match status" value="1"/>
</dbReference>
<comment type="caution">
    <text evidence="3">The sequence shown here is derived from an EMBL/GenBank/DDBJ whole genome shotgun (WGS) entry which is preliminary data.</text>
</comment>
<dbReference type="Proteomes" id="UP001470230">
    <property type="component" value="Unassembled WGS sequence"/>
</dbReference>
<sequence>MLNDNQKDILRQNVSSSLLKYDILEVIKILDQYPSLLLDANYKIEDSNYQFILPKHGLTLLHIAAYADFLEAFIYFSERKNVPLTILSLNSFLPLHYALSCNSLEIVNYIFFKVPNLFTDETQIKNVDHSLLYYAIESNNIRIVQSLFNNGYSVRSQFNSNDLISIVNSTVIKRPSLFPYVIEQIGSSLNPFTKPNNKLSLVMLSIISNNSELVQSLIESGLDEALDSISFDGNIAFFYACFKKMEDAANLILENMKKVEDNILYLNSICYSLCKLCSPSLVKLVLYSGDYNIIREYNSSNVLNVSNEKGVNILKLNSNKDPPLFGLLDDVNLRKENLHKVFKIIMLFLEKGYPIDFQPEGKNTLLGEACLGLFLNNEKPIELIKFLLDNGANPFAIVSVKKIPLFDYLVKMGSTRERKVEMQPLIELFKPYVENHIRAKNEEK</sequence>
<proteinExistence type="predicted"/>
<gene>
    <name evidence="3" type="ORF">M9Y10_016775</name>
</gene>
<evidence type="ECO:0000313" key="4">
    <source>
        <dbReference type="Proteomes" id="UP001470230"/>
    </source>
</evidence>
<evidence type="ECO:0000256" key="1">
    <source>
        <dbReference type="ARBA" id="ARBA00022737"/>
    </source>
</evidence>
<keyword evidence="4" id="KW-1185">Reference proteome</keyword>
<keyword evidence="1" id="KW-0677">Repeat</keyword>
<dbReference type="SUPFAM" id="SSF48403">
    <property type="entry name" value="Ankyrin repeat"/>
    <property type="match status" value="1"/>
</dbReference>
<protein>
    <recommendedName>
        <fullName evidence="5">Ankyrin repeat protein</fullName>
    </recommendedName>
</protein>
<evidence type="ECO:0008006" key="5">
    <source>
        <dbReference type="Google" id="ProtNLM"/>
    </source>
</evidence>
<dbReference type="PANTHER" id="PTHR24198:SF165">
    <property type="entry name" value="ANKYRIN REPEAT-CONTAINING PROTEIN-RELATED"/>
    <property type="match status" value="1"/>
</dbReference>
<dbReference type="InterPro" id="IPR002110">
    <property type="entry name" value="Ankyrin_rpt"/>
</dbReference>
<dbReference type="EMBL" id="JAPFFF010000021">
    <property type="protein sequence ID" value="KAK8854216.1"/>
    <property type="molecule type" value="Genomic_DNA"/>
</dbReference>
<keyword evidence="2" id="KW-0040">ANK repeat</keyword>
<evidence type="ECO:0000313" key="3">
    <source>
        <dbReference type="EMBL" id="KAK8854216.1"/>
    </source>
</evidence>
<dbReference type="Gene3D" id="1.25.40.20">
    <property type="entry name" value="Ankyrin repeat-containing domain"/>
    <property type="match status" value="2"/>
</dbReference>
<name>A0ABR2HX71_9EUKA</name>
<dbReference type="InterPro" id="IPR036770">
    <property type="entry name" value="Ankyrin_rpt-contain_sf"/>
</dbReference>